<dbReference type="AlphaFoldDB" id="A0A542XRF2"/>
<gene>
    <name evidence="2" type="ORF">FB564_3648</name>
</gene>
<dbReference type="Proteomes" id="UP000315983">
    <property type="component" value="Unassembled WGS sequence"/>
</dbReference>
<feature type="region of interest" description="Disordered" evidence="1">
    <location>
        <begin position="264"/>
        <end position="307"/>
    </location>
</feature>
<sequence>MAEDPPADTPPPPAPPPDTNPHPDRTPATSRKSRWARPARACRRRVAGLVAAARRLWARLAPAARRLTAQLALTARRLWRWLLTVARTVDTAAKQGPAPPPPQDPIERREPAGPITVFARGYVFTFGIRADLTWRSQGLRPDQLAWYAHYFQPQATQRLAGIAADLARTVAPHRAGELEAQLQRVLGQQEPWPYARGGQQVTCRPEAWVQLDERVRQTLQPYWERVIALDCRHEEFLRRARYAEQLNQRWSAILADQPDADAPKAVRDELARARERTLSEQRAAARWSGELLRQRHTGPETEPEVSG</sequence>
<organism evidence="2 3">
    <name type="scientific">Salinispora arenicola</name>
    <dbReference type="NCBI Taxonomy" id="168697"/>
    <lineage>
        <taxon>Bacteria</taxon>
        <taxon>Bacillati</taxon>
        <taxon>Actinomycetota</taxon>
        <taxon>Actinomycetes</taxon>
        <taxon>Micromonosporales</taxon>
        <taxon>Micromonosporaceae</taxon>
        <taxon>Salinispora</taxon>
    </lineage>
</organism>
<evidence type="ECO:0000313" key="2">
    <source>
        <dbReference type="EMBL" id="TQL38448.1"/>
    </source>
</evidence>
<feature type="compositionally biased region" description="Pro residues" evidence="1">
    <location>
        <begin position="7"/>
        <end position="20"/>
    </location>
</feature>
<evidence type="ECO:0000313" key="3">
    <source>
        <dbReference type="Proteomes" id="UP000315983"/>
    </source>
</evidence>
<proteinExistence type="predicted"/>
<accession>A0A542XRF2</accession>
<feature type="compositionally biased region" description="Basic and acidic residues" evidence="1">
    <location>
        <begin position="264"/>
        <end position="279"/>
    </location>
</feature>
<name>A0A542XRF2_SALAC</name>
<protein>
    <submittedName>
        <fullName evidence="2">Uncharacterized protein</fullName>
    </submittedName>
</protein>
<evidence type="ECO:0000256" key="1">
    <source>
        <dbReference type="SAM" id="MobiDB-lite"/>
    </source>
</evidence>
<reference evidence="2 3" key="1">
    <citation type="submission" date="2019-06" db="EMBL/GenBank/DDBJ databases">
        <title>Sequencing the genomes of 1000 actinobacteria strains.</title>
        <authorList>
            <person name="Klenk H.-P."/>
        </authorList>
    </citation>
    <scope>NUCLEOTIDE SEQUENCE [LARGE SCALE GENOMIC DNA]</scope>
    <source>
        <strain evidence="2 3">DSM 44819</strain>
    </source>
</reference>
<comment type="caution">
    <text evidence="2">The sequence shown here is derived from an EMBL/GenBank/DDBJ whole genome shotgun (WGS) entry which is preliminary data.</text>
</comment>
<feature type="region of interest" description="Disordered" evidence="1">
    <location>
        <begin position="1"/>
        <end position="39"/>
    </location>
</feature>
<dbReference type="EMBL" id="VFOL01000001">
    <property type="protein sequence ID" value="TQL38448.1"/>
    <property type="molecule type" value="Genomic_DNA"/>
</dbReference>